<dbReference type="GO" id="GO:0015426">
    <property type="term" value="F:ATPase-coupled polar amino acid-transporter activity"/>
    <property type="evidence" value="ECO:0007669"/>
    <property type="project" value="UniProtKB-EC"/>
</dbReference>
<evidence type="ECO:0000256" key="5">
    <source>
        <dbReference type="ARBA" id="ARBA00022519"/>
    </source>
</evidence>
<dbReference type="GeneID" id="96876472"/>
<dbReference type="Pfam" id="PF00005">
    <property type="entry name" value="ABC_tran"/>
    <property type="match status" value="1"/>
</dbReference>
<dbReference type="InterPro" id="IPR017871">
    <property type="entry name" value="ABC_transporter-like_CS"/>
</dbReference>
<organism evidence="16">
    <name type="scientific">Arsenophonus nasoniae</name>
    <name type="common">son-killer infecting Nasonia vitripennis</name>
    <dbReference type="NCBI Taxonomy" id="638"/>
    <lineage>
        <taxon>Bacteria</taxon>
        <taxon>Pseudomonadati</taxon>
        <taxon>Pseudomonadota</taxon>
        <taxon>Gammaproteobacteria</taxon>
        <taxon>Enterobacterales</taxon>
        <taxon>Morganellaceae</taxon>
        <taxon>Arsenophonus</taxon>
    </lineage>
</organism>
<accession>D2U0H8</accession>
<feature type="domain" description="ABC transporter" evidence="15">
    <location>
        <begin position="3"/>
        <end position="241"/>
    </location>
</feature>
<dbReference type="NCBIfam" id="NF008338">
    <property type="entry name" value="PRK11124.1"/>
    <property type="match status" value="1"/>
</dbReference>
<gene>
    <name evidence="16" type="primary">artP</name>
    <name evidence="16" type="ORF">ARN_20030</name>
    <name evidence="17" type="ORF">ArsFIN_12690</name>
    <name evidence="18" type="ORF">QE258_05680</name>
</gene>
<evidence type="ECO:0000256" key="14">
    <source>
        <dbReference type="ARBA" id="ARBA00047796"/>
    </source>
</evidence>
<name>D2U0H8_9GAMM</name>
<evidence type="ECO:0000256" key="12">
    <source>
        <dbReference type="ARBA" id="ARBA00040096"/>
    </source>
</evidence>
<keyword evidence="6" id="KW-0547">Nucleotide-binding</keyword>
<dbReference type="GO" id="GO:0005524">
    <property type="term" value="F:ATP binding"/>
    <property type="evidence" value="ECO:0007669"/>
    <property type="project" value="UniProtKB-KW"/>
</dbReference>
<evidence type="ECO:0000313" key="19">
    <source>
        <dbReference type="Proteomes" id="UP000295134"/>
    </source>
</evidence>
<evidence type="ECO:0000313" key="20">
    <source>
        <dbReference type="Proteomes" id="UP001177592"/>
    </source>
</evidence>
<dbReference type="PROSITE" id="PS50893">
    <property type="entry name" value="ABC_TRANSPORTER_2"/>
    <property type="match status" value="1"/>
</dbReference>
<dbReference type="InterPro" id="IPR003593">
    <property type="entry name" value="AAA+_ATPase"/>
</dbReference>
<evidence type="ECO:0000256" key="8">
    <source>
        <dbReference type="ARBA" id="ARBA00022967"/>
    </source>
</evidence>
<sequence length="245" mass="27483">MSIQLNQINCFYGEEQALHDINLTCETGETMVLLGPSGAGKSSLLRVFNLLQMPRSGQLDIVGYHFDFSRQPKSHEIRALRQKVGMVFQQYNLWPHLTVIENLIEAPCLVLGLTKAIAKQKAENLLDRLRLTEFANRFPLHLSGGQQQRVAIARALMMEPEILLFDEPTAALDPEITTQVVSIIQELSKTGITQLIVTHEIDFARKTASKIVYMEKGAIVEQGNIDRLTKPQTQGLTNYLSHSSN</sequence>
<evidence type="ECO:0000256" key="10">
    <source>
        <dbReference type="ARBA" id="ARBA00023136"/>
    </source>
</evidence>
<evidence type="ECO:0000256" key="13">
    <source>
        <dbReference type="ARBA" id="ARBA00047624"/>
    </source>
</evidence>
<reference evidence="18" key="3">
    <citation type="submission" date="2023-04" db="EMBL/GenBank/DDBJ databases">
        <title>Genome dynamics across the evolutionary transition to endosymbiosis.</title>
        <authorList>
            <person name="Siozios S."/>
            <person name="Nadal-Jimenez P."/>
            <person name="Azagi T."/>
            <person name="Sprong H."/>
            <person name="Frost C.L."/>
            <person name="Parratt S.R."/>
            <person name="Taylor G."/>
            <person name="Brettell L."/>
            <person name="Lew K.C."/>
            <person name="Croft L."/>
            <person name="King K.C."/>
            <person name="Brockhurst M.A."/>
            <person name="Hypsa V."/>
            <person name="Novakova E."/>
            <person name="Darby A.C."/>
            <person name="Hurst G.D.D."/>
        </authorList>
    </citation>
    <scope>NUCLEOTIDE SEQUENCE</scope>
    <source>
        <strain evidence="18">ANv_CAN</strain>
    </source>
</reference>
<evidence type="ECO:0000256" key="9">
    <source>
        <dbReference type="ARBA" id="ARBA00022970"/>
    </source>
</evidence>
<protein>
    <recommendedName>
        <fullName evidence="12">Arginine transport ATP-binding protein ArtP</fullName>
        <ecNumber evidence="11">7.4.2.1</ecNumber>
    </recommendedName>
</protein>
<dbReference type="EC" id="7.4.2.1" evidence="11"/>
<keyword evidence="7 16" id="KW-0067">ATP-binding</keyword>
<dbReference type="RefSeq" id="WP_026823310.1">
    <property type="nucleotide sequence ID" value="NZ_CP038613.1"/>
</dbReference>
<keyword evidence="3" id="KW-0813">Transport</keyword>
<dbReference type="InterPro" id="IPR050086">
    <property type="entry name" value="MetN_ABC_transporter-like"/>
</dbReference>
<dbReference type="PIRSF" id="PIRSF039085">
    <property type="entry name" value="ABC_ATPase_HisP"/>
    <property type="match status" value="1"/>
</dbReference>
<evidence type="ECO:0000256" key="3">
    <source>
        <dbReference type="ARBA" id="ARBA00022448"/>
    </source>
</evidence>
<comment type="catalytic activity">
    <reaction evidence="14">
        <text>L-arginine(out) + ATP + H2O = L-arginine(in) + ADP + phosphate + H(+)</text>
        <dbReference type="Rhea" id="RHEA:29879"/>
        <dbReference type="ChEBI" id="CHEBI:15377"/>
        <dbReference type="ChEBI" id="CHEBI:15378"/>
        <dbReference type="ChEBI" id="CHEBI:30616"/>
        <dbReference type="ChEBI" id="CHEBI:32682"/>
        <dbReference type="ChEBI" id="CHEBI:43474"/>
        <dbReference type="ChEBI" id="CHEBI:456216"/>
        <dbReference type="EC" id="7.4.2.1"/>
    </reaction>
    <physiologicalReaction direction="left-to-right" evidence="14">
        <dbReference type="Rhea" id="RHEA:29880"/>
    </physiologicalReaction>
</comment>
<evidence type="ECO:0000256" key="7">
    <source>
        <dbReference type="ARBA" id="ARBA00022840"/>
    </source>
</evidence>
<evidence type="ECO:0000256" key="6">
    <source>
        <dbReference type="ARBA" id="ARBA00022741"/>
    </source>
</evidence>
<evidence type="ECO:0000313" key="17">
    <source>
        <dbReference type="EMBL" id="QBY42710.1"/>
    </source>
</evidence>
<keyword evidence="17" id="KW-0378">Hydrolase</keyword>
<dbReference type="EMBL" id="CP038613">
    <property type="protein sequence ID" value="QBY42710.1"/>
    <property type="molecule type" value="Genomic_DNA"/>
</dbReference>
<evidence type="ECO:0000256" key="4">
    <source>
        <dbReference type="ARBA" id="ARBA00022475"/>
    </source>
</evidence>
<evidence type="ECO:0000313" key="18">
    <source>
        <dbReference type="EMBL" id="WGM06785.1"/>
    </source>
</evidence>
<dbReference type="PANTHER" id="PTHR43166">
    <property type="entry name" value="AMINO ACID IMPORT ATP-BINDING PROTEIN"/>
    <property type="match status" value="1"/>
</dbReference>
<keyword evidence="4" id="KW-1003">Cell membrane</keyword>
<keyword evidence="9" id="KW-0029">Amino-acid transport</keyword>
<dbReference type="Gene3D" id="3.40.50.300">
    <property type="entry name" value="P-loop containing nucleotide triphosphate hydrolases"/>
    <property type="match status" value="1"/>
</dbReference>
<keyword evidence="10" id="KW-0472">Membrane</keyword>
<evidence type="ECO:0000256" key="1">
    <source>
        <dbReference type="ARBA" id="ARBA00004417"/>
    </source>
</evidence>
<dbReference type="GO" id="GO:0016887">
    <property type="term" value="F:ATP hydrolysis activity"/>
    <property type="evidence" value="ECO:0007669"/>
    <property type="project" value="InterPro"/>
</dbReference>
<dbReference type="PANTHER" id="PTHR43166:SF25">
    <property type="entry name" value="ARGININE TRANSPORT ATP-BINDING PROTEIN ARTP"/>
    <property type="match status" value="1"/>
</dbReference>
<dbReference type="SMART" id="SM00382">
    <property type="entry name" value="AAA"/>
    <property type="match status" value="1"/>
</dbReference>
<dbReference type="EMBL" id="FN545207">
    <property type="protein sequence ID" value="CBA73840.1"/>
    <property type="molecule type" value="Genomic_DNA"/>
</dbReference>
<dbReference type="GO" id="GO:0005886">
    <property type="term" value="C:plasma membrane"/>
    <property type="evidence" value="ECO:0007669"/>
    <property type="project" value="UniProtKB-SubCell"/>
</dbReference>
<keyword evidence="5" id="KW-0997">Cell inner membrane</keyword>
<proteinExistence type="inferred from homology"/>
<dbReference type="SUPFAM" id="SSF52540">
    <property type="entry name" value="P-loop containing nucleoside triphosphate hydrolases"/>
    <property type="match status" value="1"/>
</dbReference>
<comment type="catalytic activity">
    <reaction evidence="13">
        <text>a polar amino acid(out) + ATP + H2O = a polar amino acid(in) + ADP + phosphate + H(+)</text>
        <dbReference type="Rhea" id="RHEA:14673"/>
        <dbReference type="ChEBI" id="CHEBI:15377"/>
        <dbReference type="ChEBI" id="CHEBI:15378"/>
        <dbReference type="ChEBI" id="CHEBI:30616"/>
        <dbReference type="ChEBI" id="CHEBI:43474"/>
        <dbReference type="ChEBI" id="CHEBI:62031"/>
        <dbReference type="ChEBI" id="CHEBI:456216"/>
        <dbReference type="EC" id="7.4.2.1"/>
    </reaction>
    <physiologicalReaction direction="left-to-right" evidence="13">
        <dbReference type="Rhea" id="RHEA:14674"/>
    </physiologicalReaction>
</comment>
<reference evidence="17 19" key="2">
    <citation type="submission" date="2019-03" db="EMBL/GenBank/DDBJ databases">
        <title>Long-read sequencing reveals hyperdense prophage content in a complex bacterial symbiont genome.</title>
        <authorList>
            <person name="Frost C.L."/>
            <person name="Siozios S."/>
            <person name="Nadal-Jimenez P."/>
            <person name="Brockhurst M.A."/>
            <person name="King K.C."/>
            <person name="Darby A.C."/>
            <person name="Hurst G.D.D."/>
        </authorList>
    </citation>
    <scope>NUCLEOTIDE SEQUENCE [LARGE SCALE GENOMIC DNA]</scope>
    <source>
        <strain evidence="17 19">FIN</strain>
    </source>
</reference>
<keyword evidence="8" id="KW-1278">Translocase</keyword>
<evidence type="ECO:0000256" key="11">
    <source>
        <dbReference type="ARBA" id="ARBA00038850"/>
    </source>
</evidence>
<dbReference type="InterPro" id="IPR030679">
    <property type="entry name" value="ABC_ATPase_HisP-typ"/>
</dbReference>
<comment type="similarity">
    <text evidence="2">Belongs to the ABC transporter superfamily.</text>
</comment>
<dbReference type="KEGG" id="ans:ArsFIN_12690"/>
<evidence type="ECO:0000313" key="16">
    <source>
        <dbReference type="EMBL" id="CBA73840.1"/>
    </source>
</evidence>
<reference evidence="16" key="1">
    <citation type="journal article" date="2010" name="Insect Mol. Biol.">
        <title>The draft genome sequence of Arsenophonus nasoniae, son-killer bacterium of Nasonia vitripennis, reveals genes associated with virulence and symbiosis.</title>
        <authorList>
            <person name="Wilkes T."/>
            <person name="Darby A.C."/>
            <person name="Choi J."/>
            <person name="Colborne J.K."/>
            <person name="Werren J.H."/>
            <person name="Hurst G.D.D."/>
        </authorList>
    </citation>
    <scope>NUCLEOTIDE SEQUENCE</scope>
</reference>
<dbReference type="AlphaFoldDB" id="D2U0H8"/>
<evidence type="ECO:0000259" key="15">
    <source>
        <dbReference type="PROSITE" id="PS50893"/>
    </source>
</evidence>
<dbReference type="Proteomes" id="UP000295134">
    <property type="component" value="Chromosome"/>
</dbReference>
<dbReference type="PROSITE" id="PS00211">
    <property type="entry name" value="ABC_TRANSPORTER_1"/>
    <property type="match status" value="1"/>
</dbReference>
<dbReference type="EMBL" id="CP123523">
    <property type="protein sequence ID" value="WGM06785.1"/>
    <property type="molecule type" value="Genomic_DNA"/>
</dbReference>
<dbReference type="Proteomes" id="UP001177592">
    <property type="component" value="Chromosome"/>
</dbReference>
<dbReference type="InterPro" id="IPR027417">
    <property type="entry name" value="P-loop_NTPase"/>
</dbReference>
<dbReference type="InterPro" id="IPR003439">
    <property type="entry name" value="ABC_transporter-like_ATP-bd"/>
</dbReference>
<keyword evidence="20" id="KW-1185">Reference proteome</keyword>
<comment type="subcellular location">
    <subcellularLocation>
        <location evidence="1">Cell inner membrane</location>
        <topology evidence="1">Peripheral membrane protein</topology>
    </subcellularLocation>
</comment>
<evidence type="ECO:0000256" key="2">
    <source>
        <dbReference type="ARBA" id="ARBA00005417"/>
    </source>
</evidence>